<organism evidence="2 3">
    <name type="scientific">Tangfeifania diversioriginum</name>
    <dbReference type="NCBI Taxonomy" id="1168035"/>
    <lineage>
        <taxon>Bacteria</taxon>
        <taxon>Pseudomonadati</taxon>
        <taxon>Bacteroidota</taxon>
        <taxon>Bacteroidia</taxon>
        <taxon>Marinilabiliales</taxon>
        <taxon>Prolixibacteraceae</taxon>
        <taxon>Tangfeifania</taxon>
    </lineage>
</organism>
<evidence type="ECO:0000313" key="3">
    <source>
        <dbReference type="Proteomes" id="UP000184050"/>
    </source>
</evidence>
<accession>A0A1M6FD49</accession>
<dbReference type="EMBL" id="FQZE01000008">
    <property type="protein sequence ID" value="SHI95566.1"/>
    <property type="molecule type" value="Genomic_DNA"/>
</dbReference>
<protein>
    <submittedName>
        <fullName evidence="2">Uncharacterized protein</fullName>
    </submittedName>
</protein>
<dbReference type="AlphaFoldDB" id="A0A1M6FD49"/>
<sequence length="53" mass="6166">MKGQIRDAANRHKKTGMQKRLHPGCTQKMKRKRTVNLNIYFSDRDHPAGNDSE</sequence>
<feature type="region of interest" description="Disordered" evidence="1">
    <location>
        <begin position="1"/>
        <end position="26"/>
    </location>
</feature>
<dbReference type="STRING" id="1168035.SAMN05444280_108123"/>
<evidence type="ECO:0000313" key="2">
    <source>
        <dbReference type="EMBL" id="SHI95566.1"/>
    </source>
</evidence>
<proteinExistence type="predicted"/>
<gene>
    <name evidence="2" type="ORF">SAMN05444280_108123</name>
</gene>
<feature type="compositionally biased region" description="Basic residues" evidence="1">
    <location>
        <begin position="11"/>
        <end position="26"/>
    </location>
</feature>
<evidence type="ECO:0000256" key="1">
    <source>
        <dbReference type="SAM" id="MobiDB-lite"/>
    </source>
</evidence>
<reference evidence="2 3" key="1">
    <citation type="submission" date="2016-11" db="EMBL/GenBank/DDBJ databases">
        <authorList>
            <person name="Jaros S."/>
            <person name="Januszkiewicz K."/>
            <person name="Wedrychowicz H."/>
        </authorList>
    </citation>
    <scope>NUCLEOTIDE SEQUENCE [LARGE SCALE GENOMIC DNA]</scope>
    <source>
        <strain evidence="2 3">DSM 27063</strain>
    </source>
</reference>
<feature type="compositionally biased region" description="Basic and acidic residues" evidence="1">
    <location>
        <begin position="1"/>
        <end position="10"/>
    </location>
</feature>
<keyword evidence="3" id="KW-1185">Reference proteome</keyword>
<dbReference type="Proteomes" id="UP000184050">
    <property type="component" value="Unassembled WGS sequence"/>
</dbReference>
<name>A0A1M6FD49_9BACT</name>